<dbReference type="Gene3D" id="2.60.40.10">
    <property type="entry name" value="Immunoglobulins"/>
    <property type="match status" value="1"/>
</dbReference>
<dbReference type="InterPro" id="IPR036179">
    <property type="entry name" value="Ig-like_dom_sf"/>
</dbReference>
<dbReference type="InterPro" id="IPR013783">
    <property type="entry name" value="Ig-like_fold"/>
</dbReference>
<evidence type="ECO:0000259" key="1">
    <source>
        <dbReference type="PROSITE" id="PS50835"/>
    </source>
</evidence>
<dbReference type="Proteomes" id="UP000035642">
    <property type="component" value="Unassembled WGS sequence"/>
</dbReference>
<dbReference type="InterPro" id="IPR013151">
    <property type="entry name" value="Immunoglobulin_dom"/>
</dbReference>
<evidence type="ECO:0000313" key="2">
    <source>
        <dbReference type="Proteomes" id="UP000035642"/>
    </source>
</evidence>
<proteinExistence type="predicted"/>
<organism evidence="2 3">
    <name type="scientific">Angiostrongylus cantonensis</name>
    <name type="common">Rat lungworm</name>
    <dbReference type="NCBI Taxonomy" id="6313"/>
    <lineage>
        <taxon>Eukaryota</taxon>
        <taxon>Metazoa</taxon>
        <taxon>Ecdysozoa</taxon>
        <taxon>Nematoda</taxon>
        <taxon>Chromadorea</taxon>
        <taxon>Rhabditida</taxon>
        <taxon>Rhabditina</taxon>
        <taxon>Rhabditomorpha</taxon>
        <taxon>Strongyloidea</taxon>
        <taxon>Metastrongylidae</taxon>
        <taxon>Angiostrongylus</taxon>
    </lineage>
</organism>
<dbReference type="SUPFAM" id="SSF48726">
    <property type="entry name" value="Immunoglobulin"/>
    <property type="match status" value="1"/>
</dbReference>
<dbReference type="AlphaFoldDB" id="A0A0K0D1F0"/>
<dbReference type="Pfam" id="PF00047">
    <property type="entry name" value="ig"/>
    <property type="match status" value="1"/>
</dbReference>
<accession>A0A0K0D1F0</accession>
<feature type="domain" description="Ig-like" evidence="1">
    <location>
        <begin position="1"/>
        <end position="92"/>
    </location>
</feature>
<name>A0A0K0D1F0_ANGCA</name>
<sequence>MANMAGDEVLLNCTISLGSDQAEGDVIWTRDGKAINLNNTDKYIWKVKRSAGVVVHTVRIRQATMEDDGDYACESRYQRASQIVHVNSATFESSILLRKNEKRMWM</sequence>
<dbReference type="InterPro" id="IPR007110">
    <property type="entry name" value="Ig-like_dom"/>
</dbReference>
<dbReference type="WBParaSite" id="ACAC_0000389501-mRNA-1">
    <property type="protein sequence ID" value="ACAC_0000389501-mRNA-1"/>
    <property type="gene ID" value="ACAC_0000389501"/>
</dbReference>
<dbReference type="PROSITE" id="PS50835">
    <property type="entry name" value="IG_LIKE"/>
    <property type="match status" value="1"/>
</dbReference>
<evidence type="ECO:0000313" key="3">
    <source>
        <dbReference type="WBParaSite" id="ACAC_0000389501-mRNA-1"/>
    </source>
</evidence>
<dbReference type="STRING" id="6313.A0A0K0D1F0"/>
<reference evidence="3" key="2">
    <citation type="submission" date="2017-02" db="UniProtKB">
        <authorList>
            <consortium name="WormBaseParasite"/>
        </authorList>
    </citation>
    <scope>IDENTIFICATION</scope>
</reference>
<reference evidence="2" key="1">
    <citation type="submission" date="2012-09" db="EMBL/GenBank/DDBJ databases">
        <authorList>
            <person name="Martin A.A."/>
        </authorList>
    </citation>
    <scope>NUCLEOTIDE SEQUENCE</scope>
</reference>
<keyword evidence="2" id="KW-1185">Reference proteome</keyword>
<protein>
    <submittedName>
        <fullName evidence="3">Ig-like domain-containing protein</fullName>
    </submittedName>
</protein>